<feature type="domain" description="Ice-binding protein C-terminal" evidence="3">
    <location>
        <begin position="95"/>
        <end position="117"/>
    </location>
</feature>
<dbReference type="RefSeq" id="WP_201823851.1">
    <property type="nucleotide sequence ID" value="NZ_JAERRA010000001.1"/>
</dbReference>
<evidence type="ECO:0000259" key="3">
    <source>
        <dbReference type="Pfam" id="PF07589"/>
    </source>
</evidence>
<keyword evidence="2" id="KW-0732">Signal</keyword>
<comment type="caution">
    <text evidence="4">The sequence shown here is derived from an EMBL/GenBank/DDBJ whole genome shotgun (WGS) entry which is preliminary data.</text>
</comment>
<feature type="compositionally biased region" description="Pro residues" evidence="1">
    <location>
        <begin position="32"/>
        <end position="41"/>
    </location>
</feature>
<dbReference type="EMBL" id="JAERRA010000001">
    <property type="protein sequence ID" value="MBL0718829.1"/>
    <property type="molecule type" value="Genomic_DNA"/>
</dbReference>
<proteinExistence type="predicted"/>
<reference evidence="4 5" key="1">
    <citation type="submission" date="2021-01" db="EMBL/GenBank/DDBJ databases">
        <title>Piscinibacter sp. Jin2 Genome sequencing and assembly.</title>
        <authorList>
            <person name="Kim I."/>
        </authorList>
    </citation>
    <scope>NUCLEOTIDE SEQUENCE [LARGE SCALE GENOMIC DNA]</scope>
    <source>
        <strain evidence="4 5">Jin2</strain>
    </source>
</reference>
<dbReference type="InterPro" id="IPR013424">
    <property type="entry name" value="Ice-binding_C"/>
</dbReference>
<evidence type="ECO:0000313" key="4">
    <source>
        <dbReference type="EMBL" id="MBL0718829.1"/>
    </source>
</evidence>
<dbReference type="Proteomes" id="UP000643207">
    <property type="component" value="Unassembled WGS sequence"/>
</dbReference>
<evidence type="ECO:0000256" key="2">
    <source>
        <dbReference type="SAM" id="SignalP"/>
    </source>
</evidence>
<feature type="signal peptide" evidence="2">
    <location>
        <begin position="1"/>
        <end position="27"/>
    </location>
</feature>
<evidence type="ECO:0000313" key="5">
    <source>
        <dbReference type="Proteomes" id="UP000643207"/>
    </source>
</evidence>
<dbReference type="Pfam" id="PF07589">
    <property type="entry name" value="PEP-CTERM"/>
    <property type="match status" value="1"/>
</dbReference>
<feature type="region of interest" description="Disordered" evidence="1">
    <location>
        <begin position="1"/>
        <end position="101"/>
    </location>
</feature>
<dbReference type="NCBIfam" id="TIGR02595">
    <property type="entry name" value="PEP_CTERM"/>
    <property type="match status" value="1"/>
</dbReference>
<accession>A0A9X0XBY3</accession>
<organism evidence="4 5">
    <name type="scientific">Aquariibacter lacus</name>
    <dbReference type="NCBI Taxonomy" id="2801332"/>
    <lineage>
        <taxon>Bacteria</taxon>
        <taxon>Pseudomonadati</taxon>
        <taxon>Pseudomonadota</taxon>
        <taxon>Betaproteobacteria</taxon>
        <taxon>Burkholderiales</taxon>
        <taxon>Sphaerotilaceae</taxon>
        <taxon>Aquariibacter</taxon>
    </lineage>
</organism>
<feature type="compositionally biased region" description="Pro residues" evidence="1">
    <location>
        <begin position="1"/>
        <end position="10"/>
    </location>
</feature>
<gene>
    <name evidence="4" type="ORF">JI742_02900</name>
</gene>
<keyword evidence="5" id="KW-1185">Reference proteome</keyword>
<dbReference type="AlphaFoldDB" id="A0A9X0XBY3"/>
<protein>
    <submittedName>
        <fullName evidence="4">PEP-CTERM sorting domain-containing protein</fullName>
    </submittedName>
</protein>
<feature type="chain" id="PRO_5040802654" evidence="2">
    <location>
        <begin position="28"/>
        <end position="125"/>
    </location>
</feature>
<feature type="compositionally biased region" description="Low complexity" evidence="1">
    <location>
        <begin position="11"/>
        <end position="28"/>
    </location>
</feature>
<feature type="compositionally biased region" description="Low complexity" evidence="1">
    <location>
        <begin position="92"/>
        <end position="101"/>
    </location>
</feature>
<name>A0A9X0XBY3_9BURK</name>
<evidence type="ECO:0000256" key="1">
    <source>
        <dbReference type="SAM" id="MobiDB-lite"/>
    </source>
</evidence>
<sequence>MKPHAKPPGPRLLAAAVLAGAAQGASAEPRPPEAQDPPPARSPQASADRERPLPAPVQGAWALPTASLGPEIGAEHRPGAATARRPPEPETRPSTVPEPSTTALTLLGGAALLAWRRLTRRRDPL</sequence>